<dbReference type="Proteomes" id="UP001589810">
    <property type="component" value="Unassembled WGS sequence"/>
</dbReference>
<accession>A0ABV6N4D8</accession>
<dbReference type="InterPro" id="IPR035093">
    <property type="entry name" value="RelE/ParE_toxin_dom_sf"/>
</dbReference>
<dbReference type="SUPFAM" id="SSF143011">
    <property type="entry name" value="RelE-like"/>
    <property type="match status" value="1"/>
</dbReference>
<dbReference type="EMBL" id="JBHLUD010000013">
    <property type="protein sequence ID" value="MFC0547322.1"/>
    <property type="molecule type" value="Genomic_DNA"/>
</dbReference>
<reference evidence="3 4" key="1">
    <citation type="submission" date="2024-09" db="EMBL/GenBank/DDBJ databases">
        <authorList>
            <person name="Sun Q."/>
            <person name="Mori K."/>
        </authorList>
    </citation>
    <scope>NUCLEOTIDE SEQUENCE [LARGE SCALE GENOMIC DNA]</scope>
    <source>
        <strain evidence="3 4">TBRC 1432</strain>
    </source>
</reference>
<sequence length="90" mass="10106">MSETPYRVVVAPGVRRTLQRLPEKIAAACVEFIVGPLAENPQRLGKPLIGPLEGCPSARRGAYRVVYRISEPERRIDVLRVDHRADVHHV</sequence>
<evidence type="ECO:0000256" key="2">
    <source>
        <dbReference type="ARBA" id="ARBA00022649"/>
    </source>
</evidence>
<dbReference type="Pfam" id="PF05016">
    <property type="entry name" value="ParE_toxin"/>
    <property type="match status" value="1"/>
</dbReference>
<evidence type="ECO:0000313" key="3">
    <source>
        <dbReference type="EMBL" id="MFC0547322.1"/>
    </source>
</evidence>
<dbReference type="Gene3D" id="3.30.2310.20">
    <property type="entry name" value="RelE-like"/>
    <property type="match status" value="1"/>
</dbReference>
<protein>
    <submittedName>
        <fullName evidence="3">Type II toxin-antitoxin system RelE/ParE family toxin</fullName>
    </submittedName>
</protein>
<evidence type="ECO:0000313" key="4">
    <source>
        <dbReference type="Proteomes" id="UP001589810"/>
    </source>
</evidence>
<gene>
    <name evidence="3" type="ORF">ACFFH7_37845</name>
</gene>
<keyword evidence="4" id="KW-1185">Reference proteome</keyword>
<proteinExistence type="inferred from homology"/>
<comment type="similarity">
    <text evidence="1">Belongs to the RelE toxin family.</text>
</comment>
<comment type="caution">
    <text evidence="3">The sequence shown here is derived from an EMBL/GenBank/DDBJ whole genome shotgun (WGS) entry which is preliminary data.</text>
</comment>
<keyword evidence="2" id="KW-1277">Toxin-antitoxin system</keyword>
<dbReference type="InterPro" id="IPR007712">
    <property type="entry name" value="RelE/ParE_toxin"/>
</dbReference>
<name>A0ABV6N4D8_9PSEU</name>
<evidence type="ECO:0000256" key="1">
    <source>
        <dbReference type="ARBA" id="ARBA00006226"/>
    </source>
</evidence>
<dbReference type="PANTHER" id="PTHR35601:SF1">
    <property type="entry name" value="TOXIN RELE"/>
    <property type="match status" value="1"/>
</dbReference>
<organism evidence="3 4">
    <name type="scientific">Kutzneria chonburiensis</name>
    <dbReference type="NCBI Taxonomy" id="1483604"/>
    <lineage>
        <taxon>Bacteria</taxon>
        <taxon>Bacillati</taxon>
        <taxon>Actinomycetota</taxon>
        <taxon>Actinomycetes</taxon>
        <taxon>Pseudonocardiales</taxon>
        <taxon>Pseudonocardiaceae</taxon>
        <taxon>Kutzneria</taxon>
    </lineage>
</organism>
<dbReference type="PANTHER" id="PTHR35601">
    <property type="entry name" value="TOXIN RELE"/>
    <property type="match status" value="1"/>
</dbReference>
<dbReference type="RefSeq" id="WP_273937553.1">
    <property type="nucleotide sequence ID" value="NZ_CP097263.1"/>
</dbReference>